<feature type="binding site" evidence="13">
    <location>
        <position position="359"/>
    </location>
    <ligand>
        <name>substrate</name>
    </ligand>
</feature>
<evidence type="ECO:0000259" key="17">
    <source>
        <dbReference type="SMART" id="SM00861"/>
    </source>
</evidence>
<keyword evidence="9 14" id="KW-0786">Thiamine pyrophosphate</keyword>
<dbReference type="Pfam" id="PF00456">
    <property type="entry name" value="Transketolase_N"/>
    <property type="match status" value="1"/>
</dbReference>
<comment type="subunit">
    <text evidence="4">Homodimer.</text>
</comment>
<evidence type="ECO:0000256" key="12">
    <source>
        <dbReference type="PIRSR" id="PIRSR605478-1"/>
    </source>
</evidence>
<dbReference type="GO" id="GO:0009052">
    <property type="term" value="P:pentose-phosphate shunt, non-oxidative branch"/>
    <property type="evidence" value="ECO:0007669"/>
    <property type="project" value="UniProtKB-ARBA"/>
</dbReference>
<feature type="site" description="Important for catalytic activity" evidence="16">
    <location>
        <position position="262"/>
    </location>
</feature>
<comment type="similarity">
    <text evidence="3">Belongs to the transketolase family.</text>
</comment>
<feature type="site" description="Important for catalytic activity" evidence="16">
    <location>
        <position position="23"/>
    </location>
</feature>
<keyword evidence="7 15" id="KW-0479">Metal-binding</keyword>
<dbReference type="Pfam" id="PF02779">
    <property type="entry name" value="Transket_pyr"/>
    <property type="match status" value="1"/>
</dbReference>
<keyword evidence="19" id="KW-1185">Reference proteome</keyword>
<dbReference type="Gene3D" id="3.40.50.970">
    <property type="match status" value="2"/>
</dbReference>
<feature type="binding site" evidence="15">
    <location>
        <position position="184"/>
    </location>
    <ligand>
        <name>Mg(2+)</name>
        <dbReference type="ChEBI" id="CHEBI:18420"/>
    </ligand>
</feature>
<feature type="binding site" evidence="13">
    <location>
        <position position="262"/>
    </location>
    <ligand>
        <name>substrate</name>
    </ligand>
</feature>
<feature type="binding site" evidence="13">
    <location>
        <position position="474"/>
    </location>
    <ligand>
        <name>substrate</name>
    </ligand>
</feature>
<dbReference type="KEGG" id="bpsi:IX83_03600"/>
<evidence type="ECO:0000256" key="1">
    <source>
        <dbReference type="ARBA" id="ARBA00001913"/>
    </source>
</evidence>
<reference evidence="18 19" key="1">
    <citation type="journal article" date="2014" name="BMC Genomics">
        <title>A genomic perspective on a new bacterial genus and species from the Alcaligenaceae family, Basilea psittacipulmonis.</title>
        <authorList>
            <person name="Whiteson K.L."/>
            <person name="Hernandez D."/>
            <person name="Lazarevic V."/>
            <person name="Gaia N."/>
            <person name="Farinelli L."/>
            <person name="Francois P."/>
            <person name="Pilo P."/>
            <person name="Frey J."/>
            <person name="Schrenzel J."/>
        </authorList>
    </citation>
    <scope>NUCLEOTIDE SEQUENCE [LARGE SCALE GENOMIC DNA]</scope>
    <source>
        <strain evidence="18 19">DSM 24701</strain>
    </source>
</reference>
<comment type="catalytic activity">
    <reaction evidence="10">
        <text>D-sedoheptulose 7-phosphate + D-glyceraldehyde 3-phosphate = aldehydo-D-ribose 5-phosphate + D-xylulose 5-phosphate</text>
        <dbReference type="Rhea" id="RHEA:10508"/>
        <dbReference type="ChEBI" id="CHEBI:57483"/>
        <dbReference type="ChEBI" id="CHEBI:57737"/>
        <dbReference type="ChEBI" id="CHEBI:58273"/>
        <dbReference type="ChEBI" id="CHEBI:59776"/>
        <dbReference type="EC" id="2.2.1.1"/>
    </reaction>
</comment>
<feature type="binding site" evidence="14">
    <location>
        <begin position="111"/>
        <end position="113"/>
    </location>
    <ligand>
        <name>thiamine diphosphate</name>
        <dbReference type="ChEBI" id="CHEBI:58937"/>
    </ligand>
</feature>
<evidence type="ECO:0000256" key="5">
    <source>
        <dbReference type="ARBA" id="ARBA00013152"/>
    </source>
</evidence>
<feature type="binding site" evidence="13">
    <location>
        <position position="470"/>
    </location>
    <ligand>
        <name>substrate</name>
    </ligand>
</feature>
<feature type="binding site" evidence="14">
    <location>
        <position position="182"/>
    </location>
    <ligand>
        <name>thiamine diphosphate</name>
        <dbReference type="ChEBI" id="CHEBI:58937"/>
    </ligand>
</feature>
<feature type="binding site" evidence="13">
    <location>
        <position position="462"/>
    </location>
    <ligand>
        <name>substrate</name>
    </ligand>
</feature>
<dbReference type="HOGENOM" id="CLU_009227_0_0_4"/>
<comment type="cofactor">
    <cofactor evidence="15">
        <name>Mg(2+)</name>
        <dbReference type="ChEBI" id="CHEBI:18420"/>
    </cofactor>
    <text evidence="15">Binds 1 Mg(2+) ion per subunit. Can also utilize other divalent metal cations, such as Ca(2+), Mn(2+) and Co(2+).</text>
</comment>
<feature type="binding site" evidence="13">
    <location>
        <position position="23"/>
    </location>
    <ligand>
        <name>substrate</name>
    </ligand>
</feature>
<dbReference type="InterPro" id="IPR005478">
    <property type="entry name" value="Transketolase_bac-like"/>
</dbReference>
<dbReference type="SUPFAM" id="SSF52518">
    <property type="entry name" value="Thiamin diphosphate-binding fold (THDP-binding)"/>
    <property type="match status" value="2"/>
</dbReference>
<evidence type="ECO:0000256" key="13">
    <source>
        <dbReference type="PIRSR" id="PIRSR605478-2"/>
    </source>
</evidence>
<dbReference type="FunFam" id="3.40.50.920:FF:000003">
    <property type="entry name" value="Transketolase"/>
    <property type="match status" value="1"/>
</dbReference>
<feature type="binding site" evidence="14">
    <location>
        <position position="262"/>
    </location>
    <ligand>
        <name>thiamine diphosphate</name>
        <dbReference type="ChEBI" id="CHEBI:58937"/>
    </ligand>
</feature>
<keyword evidence="8 15" id="KW-0460">Magnesium</keyword>
<name>A0A077DEB4_9BURK</name>
<accession>A0A077DEB4</accession>
<dbReference type="GO" id="GO:0005829">
    <property type="term" value="C:cytosol"/>
    <property type="evidence" value="ECO:0007669"/>
    <property type="project" value="TreeGrafter"/>
</dbReference>
<proteinExistence type="inferred from homology"/>
<dbReference type="NCBIfam" id="TIGR00232">
    <property type="entry name" value="tktlase_bact"/>
    <property type="match status" value="1"/>
</dbReference>
<dbReference type="GO" id="GO:0046872">
    <property type="term" value="F:metal ion binding"/>
    <property type="evidence" value="ECO:0007669"/>
    <property type="project" value="UniProtKB-KW"/>
</dbReference>
<dbReference type="OrthoDB" id="8732661at2"/>
<dbReference type="FunFam" id="3.40.50.970:FF:000003">
    <property type="entry name" value="Transketolase"/>
    <property type="match status" value="1"/>
</dbReference>
<evidence type="ECO:0000256" key="14">
    <source>
        <dbReference type="PIRSR" id="PIRSR605478-3"/>
    </source>
</evidence>
<evidence type="ECO:0000256" key="2">
    <source>
        <dbReference type="ARBA" id="ARBA00001941"/>
    </source>
</evidence>
<dbReference type="Proteomes" id="UP000028945">
    <property type="component" value="Chromosome"/>
</dbReference>
<evidence type="ECO:0000256" key="11">
    <source>
        <dbReference type="NCBIfam" id="TIGR00232"/>
    </source>
</evidence>
<dbReference type="InterPro" id="IPR029061">
    <property type="entry name" value="THDP-binding"/>
</dbReference>
<dbReference type="eggNOG" id="COG0021">
    <property type="taxonomic scope" value="Bacteria"/>
</dbReference>
<keyword evidence="6 18" id="KW-0808">Transferase</keyword>
<dbReference type="InterPro" id="IPR055152">
    <property type="entry name" value="Transketolase-like_C_2"/>
</dbReference>
<feature type="binding site" evidence="13">
    <location>
        <position position="386"/>
    </location>
    <ligand>
        <name>substrate</name>
    </ligand>
</feature>
<evidence type="ECO:0000256" key="3">
    <source>
        <dbReference type="ARBA" id="ARBA00007131"/>
    </source>
</evidence>
<evidence type="ECO:0000256" key="7">
    <source>
        <dbReference type="ARBA" id="ARBA00022723"/>
    </source>
</evidence>
<dbReference type="InterPro" id="IPR005474">
    <property type="entry name" value="Transketolase_N"/>
</dbReference>
<feature type="active site" description="Proton donor" evidence="12">
    <location>
        <position position="412"/>
    </location>
</feature>
<dbReference type="CDD" id="cd02012">
    <property type="entry name" value="TPP_TK"/>
    <property type="match status" value="1"/>
</dbReference>
<evidence type="ECO:0000256" key="10">
    <source>
        <dbReference type="ARBA" id="ARBA00049473"/>
    </source>
</evidence>
<evidence type="ECO:0000256" key="9">
    <source>
        <dbReference type="ARBA" id="ARBA00023052"/>
    </source>
</evidence>
<feature type="binding site" evidence="15">
    <location>
        <position position="152"/>
    </location>
    <ligand>
        <name>Mg(2+)</name>
        <dbReference type="ChEBI" id="CHEBI:18420"/>
    </ligand>
</feature>
<feature type="domain" description="Transketolase-like pyrimidine-binding" evidence="17">
    <location>
        <begin position="356"/>
        <end position="535"/>
    </location>
</feature>
<dbReference type="InterPro" id="IPR009014">
    <property type="entry name" value="Transketo_C/PFOR_II"/>
</dbReference>
<evidence type="ECO:0000256" key="6">
    <source>
        <dbReference type="ARBA" id="ARBA00022679"/>
    </source>
</evidence>
<dbReference type="PANTHER" id="PTHR43522:SF2">
    <property type="entry name" value="TRANSKETOLASE 1-RELATED"/>
    <property type="match status" value="1"/>
</dbReference>
<evidence type="ECO:0000256" key="15">
    <source>
        <dbReference type="PIRSR" id="PIRSR605478-4"/>
    </source>
</evidence>
<evidence type="ECO:0000256" key="8">
    <source>
        <dbReference type="ARBA" id="ARBA00022842"/>
    </source>
</evidence>
<feature type="binding site" evidence="14">
    <location>
        <position position="153"/>
    </location>
    <ligand>
        <name>thiamine diphosphate</name>
        <dbReference type="ChEBI" id="CHEBI:58937"/>
    </ligand>
</feature>
<dbReference type="SUPFAM" id="SSF52922">
    <property type="entry name" value="TK C-terminal domain-like"/>
    <property type="match status" value="1"/>
</dbReference>
<evidence type="ECO:0000313" key="18">
    <source>
        <dbReference type="EMBL" id="AIL32511.1"/>
    </source>
</evidence>
<organism evidence="18 19">
    <name type="scientific">Basilea psittacipulmonis DSM 24701</name>
    <dbReference type="NCBI Taxonomy" id="1072685"/>
    <lineage>
        <taxon>Bacteria</taxon>
        <taxon>Pseudomonadati</taxon>
        <taxon>Pseudomonadota</taxon>
        <taxon>Betaproteobacteria</taxon>
        <taxon>Burkholderiales</taxon>
        <taxon>Alcaligenaceae</taxon>
        <taxon>Basilea</taxon>
    </lineage>
</organism>
<dbReference type="RefSeq" id="WP_038499235.1">
    <property type="nucleotide sequence ID" value="NZ_AFWK01000019.1"/>
</dbReference>
<dbReference type="InterPro" id="IPR049557">
    <property type="entry name" value="Transketolase_CS"/>
</dbReference>
<comment type="cofactor">
    <cofactor evidence="14">
        <name>thiamine diphosphate</name>
        <dbReference type="ChEBI" id="CHEBI:58937"/>
    </cofactor>
    <text evidence="14">Binds 1 thiamine pyrophosphate per subunit. During the reaction, the substrate forms a covalent intermediate with the cofactor.</text>
</comment>
<feature type="binding site" evidence="14">
    <location>
        <position position="63"/>
    </location>
    <ligand>
        <name>thiamine diphosphate</name>
        <dbReference type="ChEBI" id="CHEBI:58937"/>
    </ligand>
</feature>
<dbReference type="FunFam" id="3.40.50.970:FF:000004">
    <property type="entry name" value="Transketolase"/>
    <property type="match status" value="1"/>
</dbReference>
<feature type="binding site" evidence="13">
    <location>
        <position position="530"/>
    </location>
    <ligand>
        <name>substrate</name>
    </ligand>
</feature>
<evidence type="ECO:0000313" key="19">
    <source>
        <dbReference type="Proteomes" id="UP000028945"/>
    </source>
</evidence>
<dbReference type="EMBL" id="CP009238">
    <property type="protein sequence ID" value="AIL32511.1"/>
    <property type="molecule type" value="Genomic_DNA"/>
</dbReference>
<evidence type="ECO:0000256" key="16">
    <source>
        <dbReference type="PIRSR" id="PIRSR605478-5"/>
    </source>
</evidence>
<dbReference type="Gene3D" id="3.40.50.920">
    <property type="match status" value="1"/>
</dbReference>
<dbReference type="Pfam" id="PF22613">
    <property type="entry name" value="Transketolase_C_1"/>
    <property type="match status" value="1"/>
</dbReference>
<dbReference type="EC" id="2.2.1.1" evidence="5 11"/>
<dbReference type="SMART" id="SM00861">
    <property type="entry name" value="Transket_pyr"/>
    <property type="match status" value="1"/>
</dbReference>
<dbReference type="PROSITE" id="PS00801">
    <property type="entry name" value="TRANSKETOLASE_1"/>
    <property type="match status" value="1"/>
</dbReference>
<dbReference type="PANTHER" id="PTHR43522">
    <property type="entry name" value="TRANSKETOLASE"/>
    <property type="match status" value="1"/>
</dbReference>
<sequence>MNRISNAIRALTMDAVQKAKSGHPGAPMGMAEMAQALWTKHLRHHPKNPNWYDRDRFVLSNGHGSMLLYALLHLTGYDVSIDDIKDFRQLHSKTPGHPEVGITAGVETTTGPLGQGITNAVGFALAESLLALEFNKPGHDIVDHYTYAFVGDGCLMEGVSHEACSLAGALKLSKLIVLYDDNGISIDGQVSPWFNDDTPKRFEAYGWNVIRNVDGHDVDAVSDAIEQAKANAKKPNAGPTLICCKTVIGKGSPNMSGTSSVHGSPLGEAEIQATREALGWDYAAFEIPEDIYQAWSQVERGQALENEWKVSFARYQSLYPELAAEFERRMKGELPADFAEKAQAALKAVAEKAETIATRKASQNAITALVSILPEMLGGSADLTGSNLTDWKGAVAVRPGVLGRHINYGVREFGMAAIMNGIALHGGYLPFGGTFLTFSDYSRNAIRMAALMKQRVVHVFTHDSIGLGEDGPTHQSVEHAASLRIIPNLDVWRPCDSTETMVAWIQAVSRPESVGMDVKEGGPTALLLSRQNLPFVSRTEEQLAAIAHGAYVLKETANPKVVLMATGSEVEIALKAQQLLEEEGIGSRVVSMPCTNVFDRQSRQYQQSILPKDLPKVAIEAGVTDFWRKYVGIDGAVLGLDRYGESAPAGVLFKHFGLTAEHLAQTAKELIH</sequence>
<dbReference type="InterPro" id="IPR005475">
    <property type="entry name" value="Transketolase-like_Pyr-bd"/>
</dbReference>
<dbReference type="AlphaFoldDB" id="A0A077DEB4"/>
<comment type="cofactor">
    <cofactor evidence="2">
        <name>Co(2+)</name>
        <dbReference type="ChEBI" id="CHEBI:48828"/>
    </cofactor>
</comment>
<feature type="binding site" evidence="14">
    <location>
        <position position="438"/>
    </location>
    <ligand>
        <name>thiamine diphosphate</name>
        <dbReference type="ChEBI" id="CHEBI:58937"/>
    </ligand>
</feature>
<dbReference type="InterPro" id="IPR033247">
    <property type="entry name" value="Transketolase_fam"/>
</dbReference>
<dbReference type="STRING" id="1072685.IX83_03600"/>
<comment type="cofactor">
    <cofactor evidence="1">
        <name>Ca(2+)</name>
        <dbReference type="ChEBI" id="CHEBI:29108"/>
    </cofactor>
</comment>
<evidence type="ECO:0000256" key="4">
    <source>
        <dbReference type="ARBA" id="ARBA00011738"/>
    </source>
</evidence>
<feature type="binding site" evidence="15">
    <location>
        <position position="182"/>
    </location>
    <ligand>
        <name>Mg(2+)</name>
        <dbReference type="ChEBI" id="CHEBI:18420"/>
    </ligand>
</feature>
<protein>
    <recommendedName>
        <fullName evidence="5 11">Transketolase</fullName>
        <ecNumber evidence="5 11">2.2.1.1</ecNumber>
    </recommendedName>
</protein>
<gene>
    <name evidence="18" type="ORF">IX83_03600</name>
</gene>
<dbReference type="CDD" id="cd07033">
    <property type="entry name" value="TPP_PYR_DXS_TK_like"/>
    <property type="match status" value="1"/>
</dbReference>
<dbReference type="GO" id="GO:0004802">
    <property type="term" value="F:transketolase activity"/>
    <property type="evidence" value="ECO:0007669"/>
    <property type="project" value="UniProtKB-UniRule"/>
</dbReference>